<accession>A0A0B6YY88</accession>
<dbReference type="EMBL" id="HACG01013821">
    <property type="protein sequence ID" value="CEK60686.1"/>
    <property type="molecule type" value="Transcribed_RNA"/>
</dbReference>
<proteinExistence type="predicted"/>
<dbReference type="AlphaFoldDB" id="A0A0B6YY88"/>
<evidence type="ECO:0000313" key="2">
    <source>
        <dbReference type="EMBL" id="CEK60686.1"/>
    </source>
</evidence>
<sequence length="78" mass="9040">VRASDSSQKALEQLMTNWTDVSIWTKHHMTSSACGRDFERAIRAYLDEELWSLHMFDAWAKPSPSLLEGRSLFVGNYY</sequence>
<feature type="non-terminal residue" evidence="2">
    <location>
        <position position="1"/>
    </location>
</feature>
<feature type="non-terminal residue" evidence="2">
    <location>
        <position position="78"/>
    </location>
</feature>
<protein>
    <recommendedName>
        <fullName evidence="1">Nose resistant-to-fluoxetine protein N-terminal domain-containing protein</fullName>
    </recommendedName>
</protein>
<dbReference type="InterPro" id="IPR006621">
    <property type="entry name" value="Nose-resist-to-fluoxetine_N"/>
</dbReference>
<feature type="domain" description="Nose resistant-to-fluoxetine protein N-terminal" evidence="1">
    <location>
        <begin position="34"/>
        <end position="77"/>
    </location>
</feature>
<reference evidence="2" key="1">
    <citation type="submission" date="2014-12" db="EMBL/GenBank/DDBJ databases">
        <title>Insight into the proteome of Arion vulgaris.</title>
        <authorList>
            <person name="Aradska J."/>
            <person name="Bulat T."/>
            <person name="Smidak R."/>
            <person name="Sarate P."/>
            <person name="Gangsoo J."/>
            <person name="Sialana F."/>
            <person name="Bilban M."/>
            <person name="Lubec G."/>
        </authorList>
    </citation>
    <scope>NUCLEOTIDE SEQUENCE</scope>
    <source>
        <tissue evidence="2">Skin</tissue>
    </source>
</reference>
<evidence type="ECO:0000259" key="1">
    <source>
        <dbReference type="Pfam" id="PF20146"/>
    </source>
</evidence>
<name>A0A0B6YY88_9EUPU</name>
<dbReference type="Pfam" id="PF20146">
    <property type="entry name" value="NRF"/>
    <property type="match status" value="1"/>
</dbReference>
<organism evidence="2">
    <name type="scientific">Arion vulgaris</name>
    <dbReference type="NCBI Taxonomy" id="1028688"/>
    <lineage>
        <taxon>Eukaryota</taxon>
        <taxon>Metazoa</taxon>
        <taxon>Spiralia</taxon>
        <taxon>Lophotrochozoa</taxon>
        <taxon>Mollusca</taxon>
        <taxon>Gastropoda</taxon>
        <taxon>Heterobranchia</taxon>
        <taxon>Euthyneura</taxon>
        <taxon>Panpulmonata</taxon>
        <taxon>Eupulmonata</taxon>
        <taxon>Stylommatophora</taxon>
        <taxon>Helicina</taxon>
        <taxon>Arionoidea</taxon>
        <taxon>Arionidae</taxon>
        <taxon>Arion</taxon>
    </lineage>
</organism>
<gene>
    <name evidence="2" type="primary">ORF40095</name>
</gene>